<dbReference type="Pfam" id="PF09720">
    <property type="entry name" value="Unstab_antitox"/>
    <property type="match status" value="1"/>
</dbReference>
<dbReference type="RefSeq" id="WP_211307255.1">
    <property type="nucleotide sequence ID" value="NZ_CAWNXA010000003.1"/>
</dbReference>
<reference evidence="2 3" key="1">
    <citation type="submission" date="2018-04" db="EMBL/GenBank/DDBJ databases">
        <title>Genomic Encyclopedia of Type Strains, Phase IV (KMG-IV): sequencing the most valuable type-strain genomes for metagenomic binning, comparative biology and taxonomic classification.</title>
        <authorList>
            <person name="Goeker M."/>
        </authorList>
    </citation>
    <scope>NUCLEOTIDE SEQUENCE [LARGE SCALE GENOMIC DNA]</scope>
    <source>
        <strain evidence="2 3">DSM 104150</strain>
    </source>
</reference>
<evidence type="ECO:0000256" key="1">
    <source>
        <dbReference type="SAM" id="MobiDB-lite"/>
    </source>
</evidence>
<protein>
    <submittedName>
        <fullName evidence="2">Putative addiction module component</fullName>
    </submittedName>
</protein>
<comment type="caution">
    <text evidence="2">The sequence shown here is derived from an EMBL/GenBank/DDBJ whole genome shotgun (WGS) entry which is preliminary data.</text>
</comment>
<sequence>MSVIERYSAAMMTQTIERMSWDEKLRTMEALWASLSREEDRLQSPAWHAEALALTAARHAAGHEQPVDWADAKRQLRKRAE</sequence>
<dbReference type="AlphaFoldDB" id="A0A318EAX9"/>
<evidence type="ECO:0000313" key="2">
    <source>
        <dbReference type="EMBL" id="PXV69673.1"/>
    </source>
</evidence>
<dbReference type="EMBL" id="QICN01000003">
    <property type="protein sequence ID" value="PXV69673.1"/>
    <property type="molecule type" value="Genomic_DNA"/>
</dbReference>
<organism evidence="2 3">
    <name type="scientific">Sinimarinibacterium flocculans</name>
    <dbReference type="NCBI Taxonomy" id="985250"/>
    <lineage>
        <taxon>Bacteria</taxon>
        <taxon>Pseudomonadati</taxon>
        <taxon>Pseudomonadota</taxon>
        <taxon>Gammaproteobacteria</taxon>
        <taxon>Nevskiales</taxon>
        <taxon>Nevskiaceae</taxon>
        <taxon>Sinimarinibacterium</taxon>
    </lineage>
</organism>
<evidence type="ECO:0000313" key="3">
    <source>
        <dbReference type="Proteomes" id="UP000248330"/>
    </source>
</evidence>
<keyword evidence="3" id="KW-1185">Reference proteome</keyword>
<proteinExistence type="predicted"/>
<gene>
    <name evidence="2" type="ORF">C8D93_103248</name>
</gene>
<feature type="region of interest" description="Disordered" evidence="1">
    <location>
        <begin position="61"/>
        <end position="81"/>
    </location>
</feature>
<dbReference type="InterPro" id="IPR013406">
    <property type="entry name" value="CHP02574_addiction_mod"/>
</dbReference>
<accession>A0A318EAX9</accession>
<dbReference type="Proteomes" id="UP000248330">
    <property type="component" value="Unassembled WGS sequence"/>
</dbReference>
<name>A0A318EAX9_9GAMM</name>